<gene>
    <name evidence="1" type="ORF">ACIO7M_30670</name>
</gene>
<comment type="caution">
    <text evidence="1">The sequence shown here is derived from an EMBL/GenBank/DDBJ whole genome shotgun (WGS) entry which is preliminary data.</text>
</comment>
<evidence type="ECO:0000313" key="1">
    <source>
        <dbReference type="EMBL" id="MFJ2825447.1"/>
    </source>
</evidence>
<evidence type="ECO:0000313" key="2">
    <source>
        <dbReference type="Proteomes" id="UP001617351"/>
    </source>
</evidence>
<organism evidence="1 2">
    <name type="scientific">Streptomyces toxytricini</name>
    <name type="common">Actinomyces toxytricini</name>
    <dbReference type="NCBI Taxonomy" id="67369"/>
    <lineage>
        <taxon>Bacteria</taxon>
        <taxon>Bacillati</taxon>
        <taxon>Actinomycetota</taxon>
        <taxon>Actinomycetes</taxon>
        <taxon>Kitasatosporales</taxon>
        <taxon>Streptomycetaceae</taxon>
        <taxon>Streptomyces</taxon>
    </lineage>
</organism>
<accession>A0ABW8ES47</accession>
<name>A0ABW8ES47_STRT5</name>
<keyword evidence="2" id="KW-1185">Reference proteome</keyword>
<protein>
    <submittedName>
        <fullName evidence="1">Uncharacterized protein</fullName>
    </submittedName>
</protein>
<proteinExistence type="predicted"/>
<dbReference type="RefSeq" id="WP_402386742.1">
    <property type="nucleotide sequence ID" value="NZ_JBIUYY010000017.1"/>
</dbReference>
<reference evidence="1 2" key="1">
    <citation type="submission" date="2024-10" db="EMBL/GenBank/DDBJ databases">
        <title>The Natural Products Discovery Center: Release of the First 8490 Sequenced Strains for Exploring Actinobacteria Biosynthetic Diversity.</title>
        <authorList>
            <person name="Kalkreuter E."/>
            <person name="Kautsar S.A."/>
            <person name="Yang D."/>
            <person name="Bader C.D."/>
            <person name="Teijaro C.N."/>
            <person name="Fluegel L."/>
            <person name="Davis C.M."/>
            <person name="Simpson J.R."/>
            <person name="Lauterbach L."/>
            <person name="Steele A.D."/>
            <person name="Gui C."/>
            <person name="Meng S."/>
            <person name="Li G."/>
            <person name="Viehrig K."/>
            <person name="Ye F."/>
            <person name="Su P."/>
            <person name="Kiefer A.F."/>
            <person name="Nichols A."/>
            <person name="Cepeda A.J."/>
            <person name="Yan W."/>
            <person name="Fan B."/>
            <person name="Jiang Y."/>
            <person name="Adhikari A."/>
            <person name="Zheng C.-J."/>
            <person name="Schuster L."/>
            <person name="Cowan T.M."/>
            <person name="Smanski M.J."/>
            <person name="Chevrette M.G."/>
            <person name="De Carvalho L.P.S."/>
            <person name="Shen B."/>
        </authorList>
    </citation>
    <scope>NUCLEOTIDE SEQUENCE [LARGE SCALE GENOMIC DNA]</scope>
    <source>
        <strain evidence="1 2">NPDC087220</strain>
    </source>
</reference>
<sequence>MESAFNNGTSGAPVSAYTAINYGGTQVFCLPMGGKTNLAGVGTYLRSHTWTC</sequence>
<dbReference type="EMBL" id="JBIUYY010000017">
    <property type="protein sequence ID" value="MFJ2825447.1"/>
    <property type="molecule type" value="Genomic_DNA"/>
</dbReference>
<dbReference type="Proteomes" id="UP001617351">
    <property type="component" value="Unassembled WGS sequence"/>
</dbReference>